<feature type="transmembrane region" description="Helical" evidence="1">
    <location>
        <begin position="48"/>
        <end position="67"/>
    </location>
</feature>
<dbReference type="RefSeq" id="WP_408085244.1">
    <property type="nucleotide sequence ID" value="NZ_JBELPZ010000010.1"/>
</dbReference>
<accession>A0ABW8YX53</accession>
<comment type="caution">
    <text evidence="2">The sequence shown here is derived from an EMBL/GenBank/DDBJ whole genome shotgun (WGS) entry which is preliminary data.</text>
</comment>
<evidence type="ECO:0000313" key="2">
    <source>
        <dbReference type="EMBL" id="MFL9844896.1"/>
    </source>
</evidence>
<keyword evidence="3" id="KW-1185">Reference proteome</keyword>
<dbReference type="Proteomes" id="UP001629156">
    <property type="component" value="Unassembled WGS sequence"/>
</dbReference>
<gene>
    <name evidence="2" type="ORF">ABS766_10755</name>
</gene>
<reference evidence="2 3" key="1">
    <citation type="submission" date="2024-06" db="EMBL/GenBank/DDBJ databases">
        <authorList>
            <person name="Kaempfer P."/>
            <person name="Viver T."/>
        </authorList>
    </citation>
    <scope>NUCLEOTIDE SEQUENCE [LARGE SCALE GENOMIC DNA]</scope>
    <source>
        <strain evidence="2 3">ST-119</strain>
    </source>
</reference>
<evidence type="ECO:0000313" key="3">
    <source>
        <dbReference type="Proteomes" id="UP001629156"/>
    </source>
</evidence>
<name>A0ABW8YX53_9FLAO</name>
<keyword evidence="1" id="KW-0472">Membrane</keyword>
<evidence type="ECO:0008006" key="4">
    <source>
        <dbReference type="Google" id="ProtNLM"/>
    </source>
</evidence>
<evidence type="ECO:0000256" key="1">
    <source>
        <dbReference type="SAM" id="Phobius"/>
    </source>
</evidence>
<sequence>MVVTSKYLVPKGYTAITLFPFILLRDKQFNNPELLNHERIHLRQQAELLIIPFYIWYSIEYLIRLIYYKNKQKAYRNICFEREAYACEGNPAYLKHRQPWRFLKYIKH</sequence>
<protein>
    <recommendedName>
        <fullName evidence="4">DUF4157 domain-containing protein</fullName>
    </recommendedName>
</protein>
<keyword evidence="1" id="KW-1133">Transmembrane helix</keyword>
<proteinExistence type="predicted"/>
<keyword evidence="1" id="KW-0812">Transmembrane</keyword>
<organism evidence="2 3">
    <name type="scientific">Flavobacterium rhizosphaerae</name>
    <dbReference type="NCBI Taxonomy" id="3163298"/>
    <lineage>
        <taxon>Bacteria</taxon>
        <taxon>Pseudomonadati</taxon>
        <taxon>Bacteroidota</taxon>
        <taxon>Flavobacteriia</taxon>
        <taxon>Flavobacteriales</taxon>
        <taxon>Flavobacteriaceae</taxon>
        <taxon>Flavobacterium</taxon>
    </lineage>
</organism>
<dbReference type="EMBL" id="JBELPZ010000010">
    <property type="protein sequence ID" value="MFL9844896.1"/>
    <property type="molecule type" value="Genomic_DNA"/>
</dbReference>